<dbReference type="EC" id="1.4.3.-" evidence="9"/>
<dbReference type="InterPro" id="IPR000269">
    <property type="entry name" value="Cu_amine_oxidase"/>
</dbReference>
<dbReference type="STRING" id="36022.A0A1V2L2V1"/>
<name>A0A1V2L2V1_CYBFA</name>
<feature type="chain" id="PRO_5013070148" description="Amine oxidase" evidence="10">
    <location>
        <begin position="21"/>
        <end position="803"/>
    </location>
</feature>
<evidence type="ECO:0000256" key="7">
    <source>
        <dbReference type="PIRSR" id="PIRSR600269-50"/>
    </source>
</evidence>
<accession>A0A1V2L2V1</accession>
<comment type="PTM">
    <text evidence="8 9">Topaquinone (TPQ) is generated by copper-dependent autoxidation of a specific tyrosyl residue.</text>
</comment>
<evidence type="ECO:0000256" key="10">
    <source>
        <dbReference type="SAM" id="SignalP"/>
    </source>
</evidence>
<dbReference type="Proteomes" id="UP000189513">
    <property type="component" value="Unassembled WGS sequence"/>
</dbReference>
<dbReference type="InterPro" id="IPR016182">
    <property type="entry name" value="Cu_amine_oxidase_N-reg"/>
</dbReference>
<dbReference type="GO" id="GO:0008131">
    <property type="term" value="F:primary methylamine oxidase activity"/>
    <property type="evidence" value="ECO:0007669"/>
    <property type="project" value="InterPro"/>
</dbReference>
<keyword evidence="4 7" id="KW-0801">TPQ</keyword>
<dbReference type="Pfam" id="PF02727">
    <property type="entry name" value="Cu_amine_oxidN2"/>
    <property type="match status" value="1"/>
</dbReference>
<dbReference type="Gene3D" id="3.10.450.40">
    <property type="match status" value="2"/>
</dbReference>
<keyword evidence="10" id="KW-0732">Signal</keyword>
<dbReference type="AlphaFoldDB" id="A0A1V2L2V1"/>
<comment type="cofactor">
    <cofactor evidence="9">
        <name>Cu cation</name>
        <dbReference type="ChEBI" id="CHEBI:23378"/>
    </cofactor>
    <text evidence="9">Contains 1 topaquinone per subunit.</text>
</comment>
<keyword evidence="5 9" id="KW-0560">Oxidoreductase</keyword>
<evidence type="ECO:0000256" key="9">
    <source>
        <dbReference type="RuleBase" id="RU000672"/>
    </source>
</evidence>
<evidence type="ECO:0000256" key="8">
    <source>
        <dbReference type="PIRSR" id="PIRSR600269-51"/>
    </source>
</evidence>
<keyword evidence="6 9" id="KW-0186">Copper</keyword>
<sequence>MRLLGVGSAIVAAMTLVAEAMPASIHIGQAALKKRAHEEIMERFHKREDVSSCSPSTPDYLTPEKANIWAQLTDEETNEVYAYLTDKYNLTVYENATHYDNFVMWIETIRPNKTDALAYLDGNATAPPRYAKAVMFFGNDDFADPEFPHGYWETYQIGPLPITNETVCEPMDWLNAKNKVSFQVGYQDSTRNALYYSFVESVFMDPEVRPVIEDITKSPTYGLDNSTLEIWMTDPLYWDKETDVLGTWSAVFGTNDYDAGDILSHGLYFLCDISGRDASKYTITKWFYGTTLYNSTGEFVDAWKSGKMEILPQVLSNETDWTFPAYVSGARDLDEKQAPVAVEPDGRRWAYSESDRYFTWMDWEFFVAWDRDRGMALYDVKFKGERILYELGLQEAIAEYAGDDPFQMNTVFLDSAYGFGNEAWGLIPGYDCPYNAEYFNVSWHSFGENNYQNNSYCAYEFLEDYPISRHVAGSYVTVNKNPTFVLRTVTTIGNYDYNFAYKFFVDGTIDVSVRAAGYIQGSYYVNETSEPFGYKLGKTLAGSFHDHVLNFKADLDIGGTENQIREVSFVQDTQEFPWAPGTEYTVKKRVSELIETEDDSKITWPANGAGALLVESSNQTNKWGAPRAYRIVPGASPVHRLLNQSVSLVNQAQWANDDVAFTVQKDSEPFSSNLFNAHDIVDPAVKFNDFLDGESLVGADVVAWINLGLHHLPNTQDVPITIFNTAQSSFILTPYNFFDEAQIRDMKDQMFYSYSEDDESVSSWDFYGSEVKQCVYDIKALSYDMFNYEGMAIGKETTNIASP</sequence>
<evidence type="ECO:0000256" key="3">
    <source>
        <dbReference type="ARBA" id="ARBA00022723"/>
    </source>
</evidence>
<dbReference type="GO" id="GO:0005507">
    <property type="term" value="F:copper ion binding"/>
    <property type="evidence" value="ECO:0007669"/>
    <property type="project" value="InterPro"/>
</dbReference>
<dbReference type="Gene3D" id="2.70.98.20">
    <property type="entry name" value="Copper amine oxidase, catalytic domain"/>
    <property type="match status" value="1"/>
</dbReference>
<organism evidence="14 15">
    <name type="scientific">Cyberlindnera fabianii</name>
    <name type="common">Yeast</name>
    <name type="synonym">Hansenula fabianii</name>
    <dbReference type="NCBI Taxonomy" id="36022"/>
    <lineage>
        <taxon>Eukaryota</taxon>
        <taxon>Fungi</taxon>
        <taxon>Dikarya</taxon>
        <taxon>Ascomycota</taxon>
        <taxon>Saccharomycotina</taxon>
        <taxon>Saccharomycetes</taxon>
        <taxon>Phaffomycetales</taxon>
        <taxon>Phaffomycetaceae</taxon>
        <taxon>Cyberlindnera</taxon>
    </lineage>
</organism>
<feature type="modified residue" description="2',4',5'-topaquinone" evidence="8">
    <location>
        <position position="495"/>
    </location>
</feature>
<evidence type="ECO:0000256" key="6">
    <source>
        <dbReference type="ARBA" id="ARBA00023008"/>
    </source>
</evidence>
<dbReference type="OMA" id="PYNSQDV"/>
<proteinExistence type="inferred from homology"/>
<evidence type="ECO:0000259" key="13">
    <source>
        <dbReference type="Pfam" id="PF09248"/>
    </source>
</evidence>
<evidence type="ECO:0000259" key="11">
    <source>
        <dbReference type="Pfam" id="PF01179"/>
    </source>
</evidence>
<evidence type="ECO:0000256" key="1">
    <source>
        <dbReference type="ARBA" id="ARBA00001935"/>
    </source>
</evidence>
<dbReference type="VEuPathDB" id="FungiDB:BON22_3986"/>
<dbReference type="PANTHER" id="PTHR10638">
    <property type="entry name" value="COPPER AMINE OXIDASE"/>
    <property type="match status" value="1"/>
</dbReference>
<dbReference type="SUPFAM" id="SSF54416">
    <property type="entry name" value="Amine oxidase N-terminal region"/>
    <property type="match status" value="2"/>
</dbReference>
<evidence type="ECO:0000313" key="14">
    <source>
        <dbReference type="EMBL" id="ONH66222.1"/>
    </source>
</evidence>
<evidence type="ECO:0000256" key="5">
    <source>
        <dbReference type="ARBA" id="ARBA00023002"/>
    </source>
</evidence>
<dbReference type="Pfam" id="PF09248">
    <property type="entry name" value="DUF1965"/>
    <property type="match status" value="1"/>
</dbReference>
<comment type="caution">
    <text evidence="14">The sequence shown here is derived from an EMBL/GenBank/DDBJ whole genome shotgun (WGS) entry which is preliminary data.</text>
</comment>
<feature type="signal peptide" evidence="10">
    <location>
        <begin position="1"/>
        <end position="20"/>
    </location>
</feature>
<feature type="domain" description="Copper amine oxidase N2-terminal" evidence="12">
    <location>
        <begin position="80"/>
        <end position="141"/>
    </location>
</feature>
<dbReference type="EMBL" id="MPUK01000008">
    <property type="protein sequence ID" value="ONH66222.1"/>
    <property type="molecule type" value="Genomic_DNA"/>
</dbReference>
<dbReference type="PANTHER" id="PTHR10638:SF20">
    <property type="entry name" value="AMINE OXIDASE"/>
    <property type="match status" value="1"/>
</dbReference>
<reference evidence="15" key="1">
    <citation type="journal article" date="2017" name="Genome Announc.">
        <title>Genome sequences of Cyberlindnera fabianii 65, Pichia kudriavzevii 129, and Saccharomyces cerevisiae 131 isolated from fermented masau fruits in Zimbabwe.</title>
        <authorList>
            <person name="van Rijswijck I.M.H."/>
            <person name="Derks M.F.L."/>
            <person name="Abee T."/>
            <person name="de Ridder D."/>
            <person name="Smid E.J."/>
        </authorList>
    </citation>
    <scope>NUCLEOTIDE SEQUENCE [LARGE SCALE GENOMIC DNA]</scope>
    <source>
        <strain evidence="15">65</strain>
    </source>
</reference>
<evidence type="ECO:0000256" key="4">
    <source>
        <dbReference type="ARBA" id="ARBA00022772"/>
    </source>
</evidence>
<protein>
    <recommendedName>
        <fullName evidence="9">Amine oxidase</fullName>
        <ecNumber evidence="9">1.4.3.-</ecNumber>
    </recommendedName>
</protein>
<dbReference type="InterPro" id="IPR015798">
    <property type="entry name" value="Cu_amine_oxidase_C"/>
</dbReference>
<dbReference type="SUPFAM" id="SSF49998">
    <property type="entry name" value="Amine oxidase catalytic domain"/>
    <property type="match status" value="1"/>
</dbReference>
<dbReference type="InterPro" id="IPR036460">
    <property type="entry name" value="Cu_amine_oxidase_C_sf"/>
</dbReference>
<dbReference type="GO" id="GO:0005886">
    <property type="term" value="C:plasma membrane"/>
    <property type="evidence" value="ECO:0007669"/>
    <property type="project" value="TreeGrafter"/>
</dbReference>
<dbReference type="Pfam" id="PF01179">
    <property type="entry name" value="Cu_amine_oxid"/>
    <property type="match status" value="1"/>
</dbReference>
<feature type="domain" description="Copper amine oxidase catalytic" evidence="11">
    <location>
        <begin position="341"/>
        <end position="742"/>
    </location>
</feature>
<feature type="active site" description="Proton acceptor" evidence="7">
    <location>
        <position position="414"/>
    </location>
</feature>
<comment type="cofactor">
    <cofactor evidence="1">
        <name>Cu cation</name>
        <dbReference type="ChEBI" id="CHEBI:23378"/>
    </cofactor>
</comment>
<dbReference type="InterPro" id="IPR015800">
    <property type="entry name" value="Cu_amine_oxidase_N2"/>
</dbReference>
<dbReference type="PRINTS" id="PR00766">
    <property type="entry name" value="CUDAOXIDASE"/>
</dbReference>
<evidence type="ECO:0000259" key="12">
    <source>
        <dbReference type="Pfam" id="PF02727"/>
    </source>
</evidence>
<keyword evidence="3 9" id="KW-0479">Metal-binding</keyword>
<gene>
    <name evidence="14" type="ORF">BON22_3986</name>
</gene>
<feature type="domain" description="DUF1965" evidence="13">
    <location>
        <begin position="262"/>
        <end position="316"/>
    </location>
</feature>
<feature type="active site" description="Schiff-base intermediate with substrate; via topaquinone" evidence="7">
    <location>
        <position position="495"/>
    </location>
</feature>
<dbReference type="InterPro" id="IPR015328">
    <property type="entry name" value="DUF1965"/>
</dbReference>
<comment type="similarity">
    <text evidence="2 9">Belongs to the copper/topaquinone oxidase family.</text>
</comment>
<keyword evidence="15" id="KW-1185">Reference proteome</keyword>
<evidence type="ECO:0000313" key="15">
    <source>
        <dbReference type="Proteomes" id="UP000189513"/>
    </source>
</evidence>
<evidence type="ECO:0000256" key="2">
    <source>
        <dbReference type="ARBA" id="ARBA00007983"/>
    </source>
</evidence>
<dbReference type="GO" id="GO:0048038">
    <property type="term" value="F:quinone binding"/>
    <property type="evidence" value="ECO:0007669"/>
    <property type="project" value="InterPro"/>
</dbReference>
<dbReference type="GO" id="GO:0009308">
    <property type="term" value="P:amine metabolic process"/>
    <property type="evidence" value="ECO:0007669"/>
    <property type="project" value="UniProtKB-UniRule"/>
</dbReference>